<evidence type="ECO:0000256" key="7">
    <source>
        <dbReference type="HAMAP-Rule" id="MF_00412"/>
    </source>
</evidence>
<dbReference type="GO" id="GO:0004350">
    <property type="term" value="F:glutamate-5-semialdehyde dehydrogenase activity"/>
    <property type="evidence" value="ECO:0007669"/>
    <property type="project" value="UniProtKB-EC"/>
</dbReference>
<dbReference type="HAMAP" id="MF_00412">
    <property type="entry name" value="ProA"/>
    <property type="match status" value="1"/>
</dbReference>
<sequence length="402" mass="42943">MGAPAYQRYCAELARRLEEHWPEVRRANDQDVHEAQRRGLPATIVDRLRLTDQHLTDLTSRAAEVGEGLASFARRKPEHRVGDSIALRRVHKPLGVLFLVYEARPTVTFDGALLPVAMGNAVLLRGGKEMALTDAALQEVARAALRDAGLPEHLVTVINDADRSVMKAFLARPDAIDVLIPRGSPSLVDYCRSNSSIPLIASGGGTNHLYVHRSADLGMAAEVTLDSKIPEPAGCTSVELVLVDEEVGDRYLAALHESASARGEELTVRLCPGLTPPHTSGGPLRVESLQEYDLGREFASPTIGVLAVSGVDAAVRHIGEHGSAHTEGVITAEPAVAEEFTGRVDAAALIVNGSLRLHDAPTLGLGPELAISTGRLHARGPVTLEDLVTHSWLVESEGALRG</sequence>
<protein>
    <recommendedName>
        <fullName evidence="7">Gamma-glutamyl phosphate reductase</fullName>
        <shortName evidence="7">GPR</shortName>
        <ecNumber evidence="7">1.2.1.41</ecNumber>
    </recommendedName>
    <alternativeName>
        <fullName evidence="7">Glutamate-5-semialdehyde dehydrogenase</fullName>
    </alternativeName>
    <alternativeName>
        <fullName evidence="7">Glutamyl-gamma-semialdehyde dehydrogenase</fullName>
        <shortName evidence="7">GSA dehydrogenase</shortName>
    </alternativeName>
</protein>
<evidence type="ECO:0000256" key="4">
    <source>
        <dbReference type="ARBA" id="ARBA00022857"/>
    </source>
</evidence>
<keyword evidence="2 7" id="KW-0028">Amino-acid biosynthesis</keyword>
<keyword evidence="4 7" id="KW-0521">NADP</keyword>
<accession>A0ABR9HFR3</accession>
<dbReference type="PANTHER" id="PTHR11063">
    <property type="entry name" value="GLUTAMATE SEMIALDEHYDE DEHYDROGENASE"/>
    <property type="match status" value="1"/>
</dbReference>
<evidence type="ECO:0000313" key="10">
    <source>
        <dbReference type="Proteomes" id="UP000598217"/>
    </source>
</evidence>
<keyword evidence="5 7" id="KW-0560">Oxidoreductase</keyword>
<comment type="pathway">
    <text evidence="1 7">Amino-acid biosynthesis; L-proline biosynthesis; L-glutamate 5-semialdehyde from L-glutamate: step 2/2.</text>
</comment>
<dbReference type="Pfam" id="PF00171">
    <property type="entry name" value="Aldedh"/>
    <property type="match status" value="1"/>
</dbReference>
<proteinExistence type="inferred from homology"/>
<dbReference type="Gene3D" id="3.40.309.10">
    <property type="entry name" value="Aldehyde Dehydrogenase, Chain A, domain 2"/>
    <property type="match status" value="1"/>
</dbReference>
<reference evidence="9 10" key="1">
    <citation type="submission" date="2020-10" db="EMBL/GenBank/DDBJ databases">
        <title>Sequencing the genomes of 1000 actinobacteria strains.</title>
        <authorList>
            <person name="Klenk H.-P."/>
        </authorList>
    </citation>
    <scope>NUCLEOTIDE SEQUENCE [LARGE SCALE GENOMIC DNA]</scope>
    <source>
        <strain evidence="9 10">DSM 45157</strain>
    </source>
</reference>
<comment type="catalytic activity">
    <reaction evidence="6 7">
        <text>L-glutamate 5-semialdehyde + phosphate + NADP(+) = L-glutamyl 5-phosphate + NADPH + H(+)</text>
        <dbReference type="Rhea" id="RHEA:19541"/>
        <dbReference type="ChEBI" id="CHEBI:15378"/>
        <dbReference type="ChEBI" id="CHEBI:43474"/>
        <dbReference type="ChEBI" id="CHEBI:57783"/>
        <dbReference type="ChEBI" id="CHEBI:58066"/>
        <dbReference type="ChEBI" id="CHEBI:58274"/>
        <dbReference type="ChEBI" id="CHEBI:58349"/>
        <dbReference type="EC" id="1.2.1.41"/>
    </reaction>
</comment>
<dbReference type="PANTHER" id="PTHR11063:SF8">
    <property type="entry name" value="DELTA-1-PYRROLINE-5-CARBOXYLATE SYNTHASE"/>
    <property type="match status" value="1"/>
</dbReference>
<dbReference type="NCBIfam" id="NF001221">
    <property type="entry name" value="PRK00197.1"/>
    <property type="match status" value="1"/>
</dbReference>
<dbReference type="InterPro" id="IPR016162">
    <property type="entry name" value="Ald_DH_N"/>
</dbReference>
<dbReference type="InterPro" id="IPR012134">
    <property type="entry name" value="Glu-5-SA_DH"/>
</dbReference>
<organism evidence="9 10">
    <name type="scientific">Nocardiopsis terrae</name>
    <dbReference type="NCBI Taxonomy" id="372655"/>
    <lineage>
        <taxon>Bacteria</taxon>
        <taxon>Bacillati</taxon>
        <taxon>Actinomycetota</taxon>
        <taxon>Actinomycetes</taxon>
        <taxon>Streptosporangiales</taxon>
        <taxon>Nocardiopsidaceae</taxon>
        <taxon>Nocardiopsis</taxon>
    </lineage>
</organism>
<dbReference type="EMBL" id="JADBDY010000001">
    <property type="protein sequence ID" value="MBE1457802.1"/>
    <property type="molecule type" value="Genomic_DNA"/>
</dbReference>
<dbReference type="PIRSF" id="PIRSF000151">
    <property type="entry name" value="GPR"/>
    <property type="match status" value="1"/>
</dbReference>
<evidence type="ECO:0000313" key="9">
    <source>
        <dbReference type="EMBL" id="MBE1457802.1"/>
    </source>
</evidence>
<dbReference type="InterPro" id="IPR016163">
    <property type="entry name" value="Ald_DH_C"/>
</dbReference>
<comment type="similarity">
    <text evidence="7">Belongs to the gamma-glutamyl phosphate reductase family.</text>
</comment>
<dbReference type="PROSITE" id="PS01223">
    <property type="entry name" value="PROA"/>
    <property type="match status" value="1"/>
</dbReference>
<evidence type="ECO:0000256" key="1">
    <source>
        <dbReference type="ARBA" id="ARBA00004985"/>
    </source>
</evidence>
<name>A0ABR9HFR3_9ACTN</name>
<dbReference type="InterPro" id="IPR020593">
    <property type="entry name" value="G-glutamylP_reductase_CS"/>
</dbReference>
<dbReference type="InterPro" id="IPR000965">
    <property type="entry name" value="GPR_dom"/>
</dbReference>
<evidence type="ECO:0000256" key="5">
    <source>
        <dbReference type="ARBA" id="ARBA00023002"/>
    </source>
</evidence>
<evidence type="ECO:0000256" key="6">
    <source>
        <dbReference type="ARBA" id="ARBA00049024"/>
    </source>
</evidence>
<comment type="function">
    <text evidence="7">Catalyzes the NADPH-dependent reduction of L-glutamate 5-phosphate into L-glutamate 5-semialdehyde and phosphate. The product spontaneously undergoes cyclization to form 1-pyrroline-5-carboxylate.</text>
</comment>
<dbReference type="SUPFAM" id="SSF53720">
    <property type="entry name" value="ALDH-like"/>
    <property type="match status" value="1"/>
</dbReference>
<comment type="subcellular location">
    <subcellularLocation>
        <location evidence="7">Cytoplasm</location>
    </subcellularLocation>
</comment>
<dbReference type="InterPro" id="IPR015590">
    <property type="entry name" value="Aldehyde_DH_dom"/>
</dbReference>
<dbReference type="Gene3D" id="3.40.605.10">
    <property type="entry name" value="Aldehyde Dehydrogenase, Chain A, domain 1"/>
    <property type="match status" value="1"/>
</dbReference>
<dbReference type="Proteomes" id="UP000598217">
    <property type="component" value="Unassembled WGS sequence"/>
</dbReference>
<evidence type="ECO:0000259" key="8">
    <source>
        <dbReference type="Pfam" id="PF00171"/>
    </source>
</evidence>
<keyword evidence="10" id="KW-1185">Reference proteome</keyword>
<dbReference type="InterPro" id="IPR016161">
    <property type="entry name" value="Ald_DH/histidinol_DH"/>
</dbReference>
<dbReference type="EC" id="1.2.1.41" evidence="7"/>
<evidence type="ECO:0000256" key="2">
    <source>
        <dbReference type="ARBA" id="ARBA00022605"/>
    </source>
</evidence>
<evidence type="ECO:0000256" key="3">
    <source>
        <dbReference type="ARBA" id="ARBA00022650"/>
    </source>
</evidence>
<gene>
    <name evidence="7" type="primary">proA</name>
    <name evidence="9" type="ORF">H4W79_002016</name>
</gene>
<keyword evidence="3 7" id="KW-0641">Proline biosynthesis</keyword>
<feature type="domain" description="Aldehyde dehydrogenase" evidence="8">
    <location>
        <begin position="109"/>
        <end position="260"/>
    </location>
</feature>
<keyword evidence="7" id="KW-0963">Cytoplasm</keyword>
<comment type="caution">
    <text evidence="9">The sequence shown here is derived from an EMBL/GenBank/DDBJ whole genome shotgun (WGS) entry which is preliminary data.</text>
</comment>